<dbReference type="InterPro" id="IPR050127">
    <property type="entry name" value="Serine_Proteases_S1"/>
</dbReference>
<gene>
    <name evidence="9" type="primary">LOC135194162</name>
</gene>
<evidence type="ECO:0000256" key="3">
    <source>
        <dbReference type="ARBA" id="ARBA00022825"/>
    </source>
</evidence>
<keyword evidence="3 5" id="KW-0720">Serine protease</keyword>
<evidence type="ECO:0000256" key="6">
    <source>
        <dbReference type="SAM" id="SignalP"/>
    </source>
</evidence>
<dbReference type="PROSITE" id="PS00135">
    <property type="entry name" value="TRYPSIN_SER"/>
    <property type="match status" value="1"/>
</dbReference>
<organism evidence="8 9">
    <name type="scientific">Vanessa tameamea</name>
    <name type="common">Kamehameha butterfly</name>
    <dbReference type="NCBI Taxonomy" id="334116"/>
    <lineage>
        <taxon>Eukaryota</taxon>
        <taxon>Metazoa</taxon>
        <taxon>Ecdysozoa</taxon>
        <taxon>Arthropoda</taxon>
        <taxon>Hexapoda</taxon>
        <taxon>Insecta</taxon>
        <taxon>Pterygota</taxon>
        <taxon>Neoptera</taxon>
        <taxon>Endopterygota</taxon>
        <taxon>Lepidoptera</taxon>
        <taxon>Glossata</taxon>
        <taxon>Ditrysia</taxon>
        <taxon>Papilionoidea</taxon>
        <taxon>Nymphalidae</taxon>
        <taxon>Nymphalinae</taxon>
        <taxon>Vanessa</taxon>
    </lineage>
</organism>
<dbReference type="InterPro" id="IPR018114">
    <property type="entry name" value="TRYPSIN_HIS"/>
</dbReference>
<keyword evidence="4" id="KW-1015">Disulfide bond</keyword>
<dbReference type="InterPro" id="IPR043504">
    <property type="entry name" value="Peptidase_S1_PA_chymotrypsin"/>
</dbReference>
<evidence type="ECO:0000256" key="1">
    <source>
        <dbReference type="ARBA" id="ARBA00022670"/>
    </source>
</evidence>
<dbReference type="PANTHER" id="PTHR24264">
    <property type="entry name" value="TRYPSIN-RELATED"/>
    <property type="match status" value="1"/>
</dbReference>
<sequence length="324" mass="36451">MFLYAKRYAIVISLLALRAASVGERAFNACKKYAQSMLECHNILNPSFRVRVPVDLLLYPHMALIGFRRHVQDLPIWKCGGSLISEKWILTAAHCVEDPSDGIASIIRIGTATFEFDEVEELAQEREIDEIISHPGYKPPSKYHDIALMKGKPDFVLSRNIRLACLNLNYTDNMKLTVIGFGKTVSNAQTGSETLMKVDVDIVNSKICNRSMRYMIKRKVLAQGITENQLCAGDYEHGGKDTCQGDSGGPLQVMDERVDCINTFPLHRIVGVTSFGRDCGRRMAPGVYTRVSKYIEWIENIVWPDYSVSLKVTKDTMINETECS</sequence>
<proteinExistence type="predicted"/>
<keyword evidence="6" id="KW-0732">Signal</keyword>
<dbReference type="PROSITE" id="PS50240">
    <property type="entry name" value="TRYPSIN_DOM"/>
    <property type="match status" value="1"/>
</dbReference>
<keyword evidence="8" id="KW-1185">Reference proteome</keyword>
<keyword evidence="1 5" id="KW-0645">Protease</keyword>
<dbReference type="InterPro" id="IPR001254">
    <property type="entry name" value="Trypsin_dom"/>
</dbReference>
<dbReference type="PANTHER" id="PTHR24264:SF54">
    <property type="entry name" value="PEPTIDASE S1 DOMAIN-CONTAINING PROTEIN"/>
    <property type="match status" value="1"/>
</dbReference>
<dbReference type="Gene3D" id="2.40.10.10">
    <property type="entry name" value="Trypsin-like serine proteases"/>
    <property type="match status" value="2"/>
</dbReference>
<reference evidence="9" key="1">
    <citation type="submission" date="2025-08" db="UniProtKB">
        <authorList>
            <consortium name="RefSeq"/>
        </authorList>
    </citation>
    <scope>IDENTIFICATION</scope>
    <source>
        <tissue evidence="9">Whole body</tissue>
    </source>
</reference>
<dbReference type="SMART" id="SM00020">
    <property type="entry name" value="Tryp_SPc"/>
    <property type="match status" value="1"/>
</dbReference>
<evidence type="ECO:0000256" key="4">
    <source>
        <dbReference type="ARBA" id="ARBA00023157"/>
    </source>
</evidence>
<dbReference type="CDD" id="cd00190">
    <property type="entry name" value="Tryp_SPc"/>
    <property type="match status" value="1"/>
</dbReference>
<evidence type="ECO:0000256" key="2">
    <source>
        <dbReference type="ARBA" id="ARBA00022801"/>
    </source>
</evidence>
<dbReference type="Proteomes" id="UP001652626">
    <property type="component" value="Chromosome 26"/>
</dbReference>
<dbReference type="RefSeq" id="XP_064075179.1">
    <property type="nucleotide sequence ID" value="XM_064219109.1"/>
</dbReference>
<dbReference type="InterPro" id="IPR001314">
    <property type="entry name" value="Peptidase_S1A"/>
</dbReference>
<dbReference type="InterPro" id="IPR033116">
    <property type="entry name" value="TRYPSIN_SER"/>
</dbReference>
<dbReference type="InterPro" id="IPR009003">
    <property type="entry name" value="Peptidase_S1_PA"/>
</dbReference>
<accession>A0ABM4AV64</accession>
<feature type="signal peptide" evidence="6">
    <location>
        <begin position="1"/>
        <end position="21"/>
    </location>
</feature>
<name>A0ABM4AV64_VANTA</name>
<feature type="chain" id="PRO_5047434696" evidence="6">
    <location>
        <begin position="22"/>
        <end position="324"/>
    </location>
</feature>
<evidence type="ECO:0000259" key="7">
    <source>
        <dbReference type="PROSITE" id="PS50240"/>
    </source>
</evidence>
<feature type="domain" description="Peptidase S1" evidence="7">
    <location>
        <begin position="43"/>
        <end position="303"/>
    </location>
</feature>
<dbReference type="Pfam" id="PF00089">
    <property type="entry name" value="Trypsin"/>
    <property type="match status" value="1"/>
</dbReference>
<evidence type="ECO:0000313" key="9">
    <source>
        <dbReference type="RefSeq" id="XP_064075179.1"/>
    </source>
</evidence>
<evidence type="ECO:0000313" key="8">
    <source>
        <dbReference type="Proteomes" id="UP001652626"/>
    </source>
</evidence>
<protein>
    <submittedName>
        <fullName evidence="9">Serine protease snake-like</fullName>
    </submittedName>
</protein>
<evidence type="ECO:0000256" key="5">
    <source>
        <dbReference type="RuleBase" id="RU363034"/>
    </source>
</evidence>
<dbReference type="PRINTS" id="PR00722">
    <property type="entry name" value="CHYMOTRYPSIN"/>
</dbReference>
<dbReference type="GeneID" id="135194162"/>
<dbReference type="PROSITE" id="PS00134">
    <property type="entry name" value="TRYPSIN_HIS"/>
    <property type="match status" value="1"/>
</dbReference>
<dbReference type="SUPFAM" id="SSF50494">
    <property type="entry name" value="Trypsin-like serine proteases"/>
    <property type="match status" value="1"/>
</dbReference>
<keyword evidence="2 5" id="KW-0378">Hydrolase</keyword>